<dbReference type="RefSeq" id="XP_062527171.1">
    <property type="nucleotide sequence ID" value="XM_062671187.1"/>
</dbReference>
<dbReference type="InterPro" id="IPR002347">
    <property type="entry name" value="SDR_fam"/>
</dbReference>
<dbReference type="RefSeq" id="XP_062527175.1">
    <property type="nucleotide sequence ID" value="XM_062671191.1"/>
</dbReference>
<accession>A0A8R2AQH2</accession>
<organism evidence="2 3">
    <name type="scientific">Bombyx mori</name>
    <name type="common">Silk moth</name>
    <dbReference type="NCBI Taxonomy" id="7091"/>
    <lineage>
        <taxon>Eukaryota</taxon>
        <taxon>Metazoa</taxon>
        <taxon>Ecdysozoa</taxon>
        <taxon>Arthropoda</taxon>
        <taxon>Hexapoda</taxon>
        <taxon>Insecta</taxon>
        <taxon>Pterygota</taxon>
        <taxon>Neoptera</taxon>
        <taxon>Endopterygota</taxon>
        <taxon>Lepidoptera</taxon>
        <taxon>Glossata</taxon>
        <taxon>Ditrysia</taxon>
        <taxon>Bombycoidea</taxon>
        <taxon>Bombycidae</taxon>
        <taxon>Bombycinae</taxon>
        <taxon>Bombyx</taxon>
    </lineage>
</organism>
<dbReference type="OrthoDB" id="1669814at2759"/>
<evidence type="ECO:0008006" key="4">
    <source>
        <dbReference type="Google" id="ProtNLM"/>
    </source>
</evidence>
<dbReference type="GeneID" id="101739283"/>
<dbReference type="PANTHER" id="PTHR43943">
    <property type="entry name" value="DEHYDROGENASE/REDUCTASE (SDR FAMILY) MEMBER 4"/>
    <property type="match status" value="1"/>
</dbReference>
<dbReference type="InterPro" id="IPR036291">
    <property type="entry name" value="NAD(P)-bd_dom_sf"/>
</dbReference>
<evidence type="ECO:0000313" key="3">
    <source>
        <dbReference type="Proteomes" id="UP000005204"/>
    </source>
</evidence>
<dbReference type="PANTHER" id="PTHR43943:SF2">
    <property type="entry name" value="DEHYDROGENASE_REDUCTASE 4"/>
    <property type="match status" value="1"/>
</dbReference>
<evidence type="ECO:0000256" key="1">
    <source>
        <dbReference type="ARBA" id="ARBA00006484"/>
    </source>
</evidence>
<dbReference type="AlphaFoldDB" id="A0A8R2AQH2"/>
<dbReference type="PRINTS" id="PR00080">
    <property type="entry name" value="SDRFAMILY"/>
</dbReference>
<dbReference type="Proteomes" id="UP000005204">
    <property type="component" value="Unassembled WGS sequence"/>
</dbReference>
<name>A0A8R2AQH2_BOMMO</name>
<comment type="similarity">
    <text evidence="1">Belongs to the short-chain dehydrogenases/reductases (SDR) family.</text>
</comment>
<dbReference type="Pfam" id="PF13561">
    <property type="entry name" value="adh_short_C2"/>
    <property type="match status" value="1"/>
</dbReference>
<dbReference type="CTD" id="10901"/>
<dbReference type="NCBIfam" id="NF005559">
    <property type="entry name" value="PRK07231.1"/>
    <property type="match status" value="1"/>
</dbReference>
<dbReference type="RefSeq" id="XP_004931489.1">
    <property type="nucleotide sequence ID" value="XM_004931432.4"/>
</dbReference>
<dbReference type="FunFam" id="3.40.50.720:FF:000084">
    <property type="entry name" value="Short-chain dehydrogenase reductase"/>
    <property type="match status" value="1"/>
</dbReference>
<dbReference type="PRINTS" id="PR00081">
    <property type="entry name" value="GDHRDH"/>
</dbReference>
<dbReference type="Gene3D" id="3.40.50.720">
    <property type="entry name" value="NAD(P)-binding Rossmann-like Domain"/>
    <property type="match status" value="1"/>
</dbReference>
<dbReference type="EnsemblMetazoa" id="XM_004931432.3">
    <property type="protein sequence ID" value="XP_004931489.1"/>
    <property type="gene ID" value="LOC101739283"/>
</dbReference>
<reference evidence="3" key="1">
    <citation type="journal article" date="2008" name="Insect Biochem. Mol. Biol.">
        <title>The genome of a lepidopteran model insect, the silkworm Bombyx mori.</title>
        <authorList>
            <consortium name="International Silkworm Genome Consortium"/>
        </authorList>
    </citation>
    <scope>NUCLEOTIDE SEQUENCE [LARGE SCALE GENOMIC DNA]</scope>
    <source>
        <strain evidence="3">p50T</strain>
    </source>
</reference>
<dbReference type="SUPFAM" id="SSF51735">
    <property type="entry name" value="NAD(P)-binding Rossmann-fold domains"/>
    <property type="match status" value="1"/>
</dbReference>
<dbReference type="RefSeq" id="XP_062527173.1">
    <property type="nucleotide sequence ID" value="XM_062671189.1"/>
</dbReference>
<dbReference type="GO" id="GO:0004090">
    <property type="term" value="F:carbonyl reductase (NADPH) activity"/>
    <property type="evidence" value="ECO:0007669"/>
    <property type="project" value="TreeGrafter"/>
</dbReference>
<dbReference type="RefSeq" id="XP_062527172.1">
    <property type="nucleotide sequence ID" value="XM_062671188.1"/>
</dbReference>
<proteinExistence type="inferred from homology"/>
<sequence>MMFRLKFIRSLMNTKMSKTPNFVRANHNDRLKGKVAIVTASTEGIGYAIAKRLGHEGASVVISSRKEDNVENAVKSLRSDGITVEGIVCHVANSDHRKKLFEVAKSKFGGLDILVSNAAVNPTVSPILETDEQVWDKIFEINVKSSWLLAKEAYPELIKRGGGNIVFISSIAAYQPMEPLGAYSVSKTTLLGLTKAIANEVVHDNIRVNCVAPGIVATKFASAITNSEAGAEKSLSIIPLKRFGKPEEIASAVAFLTSNDASYITGETIVVAGGAHAHL</sequence>
<dbReference type="KEGG" id="bmor:101739283"/>
<evidence type="ECO:0000313" key="2">
    <source>
        <dbReference type="EnsemblMetazoa" id="XP_004931489.1"/>
    </source>
</evidence>
<keyword evidence="3" id="KW-1185">Reference proteome</keyword>
<reference evidence="2" key="2">
    <citation type="submission" date="2022-06" db="UniProtKB">
        <authorList>
            <consortium name="EnsemblMetazoa"/>
        </authorList>
    </citation>
    <scope>IDENTIFICATION</scope>
    <source>
        <strain evidence="2">p50T (Dazao)</strain>
    </source>
</reference>
<dbReference type="RefSeq" id="XP_062527174.1">
    <property type="nucleotide sequence ID" value="XM_062671190.1"/>
</dbReference>
<protein>
    <recommendedName>
        <fullName evidence="4">Dehydrogenase/reductase SDR family member 4</fullName>
    </recommendedName>
</protein>